<comment type="catalytic activity">
    <reaction evidence="9">
        <text>D-ribose 5-phosphate + ATP = 5-phospho-alpha-D-ribose 1-diphosphate + AMP + H(+)</text>
        <dbReference type="Rhea" id="RHEA:15609"/>
        <dbReference type="ChEBI" id="CHEBI:15378"/>
        <dbReference type="ChEBI" id="CHEBI:30616"/>
        <dbReference type="ChEBI" id="CHEBI:58017"/>
        <dbReference type="ChEBI" id="CHEBI:78346"/>
        <dbReference type="ChEBI" id="CHEBI:456215"/>
        <dbReference type="EC" id="2.7.6.1"/>
    </reaction>
</comment>
<keyword evidence="4" id="KW-0545">Nucleotide biosynthesis</keyword>
<dbReference type="SMART" id="SM01400">
    <property type="entry name" value="Pribosyltran_N"/>
    <property type="match status" value="1"/>
</dbReference>
<dbReference type="GO" id="GO:0016301">
    <property type="term" value="F:kinase activity"/>
    <property type="evidence" value="ECO:0007669"/>
    <property type="project" value="UniProtKB-KW"/>
</dbReference>
<dbReference type="GO" id="GO:0005737">
    <property type="term" value="C:cytoplasm"/>
    <property type="evidence" value="ECO:0007669"/>
    <property type="project" value="TreeGrafter"/>
</dbReference>
<dbReference type="Pfam" id="PF13793">
    <property type="entry name" value="Pribosyltran_N"/>
    <property type="match status" value="1"/>
</dbReference>
<dbReference type="GO" id="GO:0006164">
    <property type="term" value="P:purine nucleotide biosynthetic process"/>
    <property type="evidence" value="ECO:0007669"/>
    <property type="project" value="TreeGrafter"/>
</dbReference>
<evidence type="ECO:0000256" key="6">
    <source>
        <dbReference type="ARBA" id="ARBA00022777"/>
    </source>
</evidence>
<dbReference type="InterPro" id="IPR029057">
    <property type="entry name" value="PRTase-like"/>
</dbReference>
<accession>A0A2H0TTG7</accession>
<dbReference type="GO" id="GO:0004749">
    <property type="term" value="F:ribose phosphate diphosphokinase activity"/>
    <property type="evidence" value="ECO:0007669"/>
    <property type="project" value="UniProtKB-EC"/>
</dbReference>
<dbReference type="Proteomes" id="UP000230154">
    <property type="component" value="Unassembled WGS sequence"/>
</dbReference>
<dbReference type="InterPro" id="IPR000836">
    <property type="entry name" value="PRTase_dom"/>
</dbReference>
<name>A0A2H0TTG7_9BACT</name>
<reference evidence="12" key="1">
    <citation type="submission" date="2017-09" db="EMBL/GenBank/DDBJ databases">
        <title>Depth-based differentiation of microbial function through sediment-hosted aquifers and enrichment of novel symbionts in the deep terrestrial subsurface.</title>
        <authorList>
            <person name="Probst A.J."/>
            <person name="Ladd B."/>
            <person name="Jarett J.K."/>
            <person name="Geller-Mcgrath D.E."/>
            <person name="Sieber C.M.K."/>
            <person name="Emerson J.B."/>
            <person name="Anantharaman K."/>
            <person name="Thomas B.C."/>
            <person name="Malmstrom R."/>
            <person name="Stieglmeier M."/>
            <person name="Klingl A."/>
            <person name="Woyke T."/>
            <person name="Ryan C.M."/>
            <person name="Banfield J.F."/>
        </authorList>
    </citation>
    <scope>NUCLEOTIDE SEQUENCE [LARGE SCALE GENOMIC DNA]</scope>
</reference>
<gene>
    <name evidence="11" type="ORF">COU35_00860</name>
</gene>
<dbReference type="GO" id="GO:0006015">
    <property type="term" value="P:5-phosphoribose 1-diphosphate biosynthetic process"/>
    <property type="evidence" value="ECO:0007669"/>
    <property type="project" value="TreeGrafter"/>
</dbReference>
<dbReference type="EC" id="2.7.6.1" evidence="1"/>
<keyword evidence="3" id="KW-0479">Metal-binding</keyword>
<evidence type="ECO:0000259" key="10">
    <source>
        <dbReference type="Pfam" id="PF13793"/>
    </source>
</evidence>
<evidence type="ECO:0000313" key="11">
    <source>
        <dbReference type="EMBL" id="PIR74707.1"/>
    </source>
</evidence>
<sequence length="333" mass="36277">MSKKRKSRKAGTNFCLLAGGSNCRLAEKIAKKLGVPLVKLTATQFSDGEEHIEILESVRGKDVIIIQSLSHPQAHHFMELALLIDAAKRADCRSVRVVMPYFGYARQDRRGRKRYPISASSVIQMLQTAGADSFMTMEVHAPQIEGQTCGPVPFDNLYASPVFLAWIIAALEGKKIVIVSPDAGGVERIRVYADKLGVRLAIIHKRRSAPGEAEVMEVVGEVAGMTCIIIDDMVDTAGTLIKGIDALESRGAVAVYAIANHLVLSGPAIKRIRKCDALKLVVGTDTIHQPKRVLRCRKIRLLSVATIFADAIGETQKRRGGSVSRLFRKVNGG</sequence>
<keyword evidence="6" id="KW-0418">Kinase</keyword>
<dbReference type="PANTHER" id="PTHR10210:SF32">
    <property type="entry name" value="RIBOSE-PHOSPHATE PYROPHOSPHOKINASE 2"/>
    <property type="match status" value="1"/>
</dbReference>
<keyword evidence="7" id="KW-0067">ATP-binding</keyword>
<keyword evidence="2" id="KW-0808">Transferase</keyword>
<dbReference type="Gene3D" id="3.40.50.2020">
    <property type="match status" value="2"/>
</dbReference>
<evidence type="ECO:0000256" key="4">
    <source>
        <dbReference type="ARBA" id="ARBA00022727"/>
    </source>
</evidence>
<dbReference type="EMBL" id="PFCB01000009">
    <property type="protein sequence ID" value="PIR74707.1"/>
    <property type="molecule type" value="Genomic_DNA"/>
</dbReference>
<feature type="domain" description="Ribose-phosphate pyrophosphokinase N-terminal" evidence="10">
    <location>
        <begin position="15"/>
        <end position="130"/>
    </location>
</feature>
<evidence type="ECO:0000313" key="12">
    <source>
        <dbReference type="Proteomes" id="UP000230154"/>
    </source>
</evidence>
<organism evidence="11 12">
    <name type="scientific">Candidatus Magasanikbacteria bacterium CG10_big_fil_rev_8_21_14_0_10_47_10</name>
    <dbReference type="NCBI Taxonomy" id="1974652"/>
    <lineage>
        <taxon>Bacteria</taxon>
        <taxon>Candidatus Magasanikiibacteriota</taxon>
    </lineage>
</organism>
<evidence type="ECO:0000256" key="2">
    <source>
        <dbReference type="ARBA" id="ARBA00022679"/>
    </source>
</evidence>
<evidence type="ECO:0000256" key="5">
    <source>
        <dbReference type="ARBA" id="ARBA00022741"/>
    </source>
</evidence>
<dbReference type="GO" id="GO:0002189">
    <property type="term" value="C:ribose phosphate diphosphokinase complex"/>
    <property type="evidence" value="ECO:0007669"/>
    <property type="project" value="TreeGrafter"/>
</dbReference>
<evidence type="ECO:0000256" key="9">
    <source>
        <dbReference type="ARBA" id="ARBA00049535"/>
    </source>
</evidence>
<keyword evidence="8" id="KW-0460">Magnesium</keyword>
<dbReference type="InterPro" id="IPR029099">
    <property type="entry name" value="Pribosyltran_N"/>
</dbReference>
<protein>
    <recommendedName>
        <fullName evidence="1">ribose-phosphate diphosphokinase</fullName>
        <ecNumber evidence="1">2.7.6.1</ecNumber>
    </recommendedName>
</protein>
<dbReference type="InterPro" id="IPR005946">
    <property type="entry name" value="Rib-P_diPkinase"/>
</dbReference>
<evidence type="ECO:0000256" key="1">
    <source>
        <dbReference type="ARBA" id="ARBA00013247"/>
    </source>
</evidence>
<keyword evidence="5" id="KW-0547">Nucleotide-binding</keyword>
<comment type="caution">
    <text evidence="11">The sequence shown here is derived from an EMBL/GenBank/DDBJ whole genome shotgun (WGS) entry which is preliminary data.</text>
</comment>
<evidence type="ECO:0000256" key="8">
    <source>
        <dbReference type="ARBA" id="ARBA00022842"/>
    </source>
</evidence>
<dbReference type="PANTHER" id="PTHR10210">
    <property type="entry name" value="RIBOSE-PHOSPHATE DIPHOSPHOKINASE FAMILY MEMBER"/>
    <property type="match status" value="1"/>
</dbReference>
<dbReference type="GO" id="GO:0000287">
    <property type="term" value="F:magnesium ion binding"/>
    <property type="evidence" value="ECO:0007669"/>
    <property type="project" value="InterPro"/>
</dbReference>
<evidence type="ECO:0000256" key="3">
    <source>
        <dbReference type="ARBA" id="ARBA00022723"/>
    </source>
</evidence>
<dbReference type="CDD" id="cd06223">
    <property type="entry name" value="PRTases_typeI"/>
    <property type="match status" value="1"/>
</dbReference>
<dbReference type="Pfam" id="PF14572">
    <property type="entry name" value="Pribosyl_synth"/>
    <property type="match status" value="1"/>
</dbReference>
<dbReference type="NCBIfam" id="NF002320">
    <property type="entry name" value="PRK01259.1"/>
    <property type="match status" value="1"/>
</dbReference>
<evidence type="ECO:0000256" key="7">
    <source>
        <dbReference type="ARBA" id="ARBA00022840"/>
    </source>
</evidence>
<dbReference type="FunFam" id="3.40.50.2020:FF:000002">
    <property type="entry name" value="Ribose-phosphate pyrophosphokinase"/>
    <property type="match status" value="1"/>
</dbReference>
<dbReference type="NCBIfam" id="TIGR01251">
    <property type="entry name" value="ribP_PPkin"/>
    <property type="match status" value="1"/>
</dbReference>
<dbReference type="SUPFAM" id="SSF53271">
    <property type="entry name" value="PRTase-like"/>
    <property type="match status" value="1"/>
</dbReference>
<proteinExistence type="predicted"/>
<dbReference type="GO" id="GO:0005524">
    <property type="term" value="F:ATP binding"/>
    <property type="evidence" value="ECO:0007669"/>
    <property type="project" value="UniProtKB-KW"/>
</dbReference>
<dbReference type="AlphaFoldDB" id="A0A2H0TTG7"/>